<evidence type="ECO:0000313" key="3">
    <source>
        <dbReference type="Proteomes" id="UP000314982"/>
    </source>
</evidence>
<accession>A0A4W5NY51</accession>
<reference evidence="2" key="2">
    <citation type="submission" date="2025-08" db="UniProtKB">
        <authorList>
            <consortium name="Ensembl"/>
        </authorList>
    </citation>
    <scope>IDENTIFICATION</scope>
</reference>
<dbReference type="Proteomes" id="UP000314982">
    <property type="component" value="Unassembled WGS sequence"/>
</dbReference>
<feature type="compositionally biased region" description="Basic and acidic residues" evidence="1">
    <location>
        <begin position="80"/>
        <end position="89"/>
    </location>
</feature>
<proteinExistence type="predicted"/>
<dbReference type="Ensembl" id="ENSHHUT00000055698.1">
    <property type="protein sequence ID" value="ENSHHUP00000053824.1"/>
    <property type="gene ID" value="ENSHHUG00000032324.1"/>
</dbReference>
<evidence type="ECO:0000313" key="2">
    <source>
        <dbReference type="Ensembl" id="ENSHHUP00000053824.1"/>
    </source>
</evidence>
<sequence length="113" mass="12634">TCPYKPTCPYQPTCPYKPTCPYQPTCPFKPTYPYKPTCAYKPTCPYKPTSPYKPTCLQIPVTSSPRHNSSLHGDGITIGREGRGGEKRESVITSTLPNSHVNLRQALHYFNAI</sequence>
<reference evidence="3" key="1">
    <citation type="submission" date="2018-06" db="EMBL/GenBank/DDBJ databases">
        <title>Genome assembly of Danube salmon.</title>
        <authorList>
            <person name="Macqueen D.J."/>
            <person name="Gundappa M.K."/>
        </authorList>
    </citation>
    <scope>NUCLEOTIDE SEQUENCE [LARGE SCALE GENOMIC DNA]</scope>
</reference>
<organism evidence="2 3">
    <name type="scientific">Hucho hucho</name>
    <name type="common">huchen</name>
    <dbReference type="NCBI Taxonomy" id="62062"/>
    <lineage>
        <taxon>Eukaryota</taxon>
        <taxon>Metazoa</taxon>
        <taxon>Chordata</taxon>
        <taxon>Craniata</taxon>
        <taxon>Vertebrata</taxon>
        <taxon>Euteleostomi</taxon>
        <taxon>Actinopterygii</taxon>
        <taxon>Neopterygii</taxon>
        <taxon>Teleostei</taxon>
        <taxon>Protacanthopterygii</taxon>
        <taxon>Salmoniformes</taxon>
        <taxon>Salmonidae</taxon>
        <taxon>Salmoninae</taxon>
        <taxon>Hucho</taxon>
    </lineage>
</organism>
<dbReference type="AlphaFoldDB" id="A0A4W5NY51"/>
<name>A0A4W5NY51_9TELE</name>
<evidence type="ECO:0000256" key="1">
    <source>
        <dbReference type="SAM" id="MobiDB-lite"/>
    </source>
</evidence>
<protein>
    <submittedName>
        <fullName evidence="2">Uncharacterized protein</fullName>
    </submittedName>
</protein>
<reference evidence="2" key="3">
    <citation type="submission" date="2025-09" db="UniProtKB">
        <authorList>
            <consortium name="Ensembl"/>
        </authorList>
    </citation>
    <scope>IDENTIFICATION</scope>
</reference>
<dbReference type="GeneTree" id="ENSGT01140000285664"/>
<feature type="region of interest" description="Disordered" evidence="1">
    <location>
        <begin position="63"/>
        <end position="89"/>
    </location>
</feature>
<keyword evidence="3" id="KW-1185">Reference proteome</keyword>